<accession>A0AAX4JC65</accession>
<sequence length="223" mass="26246">MFLESSEKLLNILKTEKNFKIQVISREDIKIFLEILDYNDIVYSFVCWNSLDDNPDTIQVCTSSKYLSPENHKSILYSNLVNTDFIQLSFVPTYNDKLKYLTKPRNKKEVKRILDAYKYSSIHELQSKIQRPHSVIEKYISEYFDYLEILLIYTISKYSNLIDIIKHVKSMEDTVKSSFVLRMKLNGLVSRKIVSVKSNNYRLNISHHTLSLICKKVEININA</sequence>
<dbReference type="GeneID" id="90541317"/>
<evidence type="ECO:0000313" key="2">
    <source>
        <dbReference type="Proteomes" id="UP001334084"/>
    </source>
</evidence>
<name>A0AAX4JC65_9MICR</name>
<organism evidence="1 2">
    <name type="scientific">Vairimorpha necatrix</name>
    <dbReference type="NCBI Taxonomy" id="6039"/>
    <lineage>
        <taxon>Eukaryota</taxon>
        <taxon>Fungi</taxon>
        <taxon>Fungi incertae sedis</taxon>
        <taxon>Microsporidia</taxon>
        <taxon>Nosematidae</taxon>
        <taxon>Vairimorpha</taxon>
    </lineage>
</organism>
<keyword evidence="2" id="KW-1185">Reference proteome</keyword>
<reference evidence="1" key="1">
    <citation type="journal article" date="2024" name="BMC Genomics">
        <title>Functional annotation of a divergent genome using sequence and structure-based similarity.</title>
        <authorList>
            <person name="Svedberg D."/>
            <person name="Winiger R.R."/>
            <person name="Berg A."/>
            <person name="Sharma H."/>
            <person name="Tellgren-Roth C."/>
            <person name="Debrunner-Vossbrinck B.A."/>
            <person name="Vossbrinck C.R."/>
            <person name="Barandun J."/>
        </authorList>
    </citation>
    <scope>NUCLEOTIDE SEQUENCE</scope>
    <source>
        <strain evidence="1">Illinois isolate</strain>
    </source>
</reference>
<dbReference type="Proteomes" id="UP001334084">
    <property type="component" value="Chromosome 5"/>
</dbReference>
<dbReference type="RefSeq" id="XP_065329647.1">
    <property type="nucleotide sequence ID" value="XM_065473575.1"/>
</dbReference>
<gene>
    <name evidence="1" type="ORF">VNE69_05093</name>
</gene>
<proteinExistence type="predicted"/>
<evidence type="ECO:0000313" key="1">
    <source>
        <dbReference type="EMBL" id="WUR03502.1"/>
    </source>
</evidence>
<dbReference type="EMBL" id="CP142730">
    <property type="protein sequence ID" value="WUR03502.1"/>
    <property type="molecule type" value="Genomic_DNA"/>
</dbReference>
<dbReference type="AlphaFoldDB" id="A0AAX4JC65"/>
<protein>
    <submittedName>
        <fullName evidence="1">Origin recognition complex subunit 4</fullName>
    </submittedName>
</protein>
<dbReference type="KEGG" id="vnx:VNE69_05093"/>